<dbReference type="InterPro" id="IPR050109">
    <property type="entry name" value="HTH-type_TetR-like_transc_reg"/>
</dbReference>
<keyword evidence="5" id="KW-1185">Reference proteome</keyword>
<gene>
    <name evidence="4" type="ORF">HAQ05_02660</name>
</gene>
<dbReference type="Proteomes" id="UP000805841">
    <property type="component" value="Unassembled WGS sequence"/>
</dbReference>
<dbReference type="SUPFAM" id="SSF46689">
    <property type="entry name" value="Homeodomain-like"/>
    <property type="match status" value="1"/>
</dbReference>
<dbReference type="InterPro" id="IPR036271">
    <property type="entry name" value="Tet_transcr_reg_TetR-rel_C_sf"/>
</dbReference>
<dbReference type="PANTHER" id="PTHR30328">
    <property type="entry name" value="TRANSCRIPTIONAL REPRESSOR"/>
    <property type="match status" value="1"/>
</dbReference>
<dbReference type="InterPro" id="IPR041474">
    <property type="entry name" value="NicS_C"/>
</dbReference>
<evidence type="ECO:0000313" key="4">
    <source>
        <dbReference type="EMBL" id="MBD1597615.1"/>
    </source>
</evidence>
<comment type="caution">
    <text evidence="4">The sequence shown here is derived from an EMBL/GenBank/DDBJ whole genome shotgun (WGS) entry which is preliminary data.</text>
</comment>
<feature type="DNA-binding region" description="H-T-H motif" evidence="2">
    <location>
        <begin position="49"/>
        <end position="68"/>
    </location>
</feature>
<dbReference type="EMBL" id="JAAOCA010000003">
    <property type="protein sequence ID" value="MBD1597615.1"/>
    <property type="molecule type" value="Genomic_DNA"/>
</dbReference>
<dbReference type="PROSITE" id="PS50977">
    <property type="entry name" value="HTH_TETR_2"/>
    <property type="match status" value="1"/>
</dbReference>
<keyword evidence="1 2" id="KW-0238">DNA-binding</keyword>
<dbReference type="PANTHER" id="PTHR30328:SF54">
    <property type="entry name" value="HTH-TYPE TRANSCRIPTIONAL REPRESSOR SCO4008"/>
    <property type="match status" value="1"/>
</dbReference>
<name>A0ABR7YWP7_9PSED</name>
<evidence type="ECO:0000256" key="1">
    <source>
        <dbReference type="ARBA" id="ARBA00023125"/>
    </source>
</evidence>
<dbReference type="SUPFAM" id="SSF48498">
    <property type="entry name" value="Tetracyclin repressor-like, C-terminal domain"/>
    <property type="match status" value="1"/>
</dbReference>
<proteinExistence type="predicted"/>
<evidence type="ECO:0000259" key="3">
    <source>
        <dbReference type="PROSITE" id="PS50977"/>
    </source>
</evidence>
<feature type="domain" description="HTH tetR-type" evidence="3">
    <location>
        <begin position="26"/>
        <end position="86"/>
    </location>
</feature>
<dbReference type="Pfam" id="PF17938">
    <property type="entry name" value="TetR_C_29"/>
    <property type="match status" value="1"/>
</dbReference>
<dbReference type="Gene3D" id="1.10.357.10">
    <property type="entry name" value="Tetracycline Repressor, domain 2"/>
    <property type="match status" value="1"/>
</dbReference>
<reference evidence="4 5" key="1">
    <citation type="journal article" date="2020" name="Insects">
        <title>Bacteria Belonging to Pseudomonas typographi sp. nov. from the Bark Beetle Ips typographus Have Genomic Potential to Aid in the Host Ecology.</title>
        <authorList>
            <person name="Peral-Aranega E."/>
            <person name="Saati-Santamaria Z."/>
            <person name="Kolarik M."/>
            <person name="Rivas R."/>
            <person name="Garcia-Fraile P."/>
        </authorList>
    </citation>
    <scope>NUCLEOTIDE SEQUENCE [LARGE SCALE GENOMIC DNA]</scope>
    <source>
        <strain evidence="4 5">CA3A</strain>
    </source>
</reference>
<organism evidence="4 5">
    <name type="scientific">Pseudomonas typographi</name>
    <dbReference type="NCBI Taxonomy" id="2715964"/>
    <lineage>
        <taxon>Bacteria</taxon>
        <taxon>Pseudomonadati</taxon>
        <taxon>Pseudomonadota</taxon>
        <taxon>Gammaproteobacteria</taxon>
        <taxon>Pseudomonadales</taxon>
        <taxon>Pseudomonadaceae</taxon>
        <taxon>Pseudomonas</taxon>
    </lineage>
</organism>
<accession>A0ABR7YWP7</accession>
<dbReference type="Pfam" id="PF00440">
    <property type="entry name" value="TetR_N"/>
    <property type="match status" value="1"/>
</dbReference>
<sequence length="233" mass="25448">MGPPGNRQNKENTTVKRLDHAEPGKRNTLKRLLAAARVEFASKGLAGARVEDIARDAGITKQLVYHYYGSKDGLFVAVLDESSETIMSELVGLNVESLAPPAALRAMLNHFFDQYRDDPLLGDLALEGIRYHHSHQTPRNRFLELAPALIEKLDSILKRGALSGEFRPDINPRLLLASAALLTSGWFTNRYSVSALTGLDTESAEGMATWREYSAQWVLASIAGGKNNTGGSA</sequence>
<dbReference type="InterPro" id="IPR009057">
    <property type="entry name" value="Homeodomain-like_sf"/>
</dbReference>
<protein>
    <submittedName>
        <fullName evidence="4">TetR/AcrR family transcriptional regulator</fullName>
    </submittedName>
</protein>
<evidence type="ECO:0000256" key="2">
    <source>
        <dbReference type="PROSITE-ProRule" id="PRU00335"/>
    </source>
</evidence>
<dbReference type="InterPro" id="IPR001647">
    <property type="entry name" value="HTH_TetR"/>
</dbReference>
<dbReference type="PRINTS" id="PR00455">
    <property type="entry name" value="HTHTETR"/>
</dbReference>
<evidence type="ECO:0000313" key="5">
    <source>
        <dbReference type="Proteomes" id="UP000805841"/>
    </source>
</evidence>